<protein>
    <submittedName>
        <fullName evidence="2">Membrane protein</fullName>
    </submittedName>
</protein>
<proteinExistence type="predicted"/>
<name>A0A0L8ADU6_9GAMM</name>
<feature type="transmembrane region" description="Helical" evidence="1">
    <location>
        <begin position="160"/>
        <end position="181"/>
    </location>
</feature>
<dbReference type="EMBL" id="AJLO02000011">
    <property type="protein sequence ID" value="KOF00471.1"/>
    <property type="molecule type" value="Genomic_DNA"/>
</dbReference>
<dbReference type="RefSeq" id="WP_029380068.1">
    <property type="nucleotide sequence ID" value="NZ_AJLO02000011.1"/>
</dbReference>
<feature type="transmembrane region" description="Helical" evidence="1">
    <location>
        <begin position="6"/>
        <end position="25"/>
    </location>
</feature>
<gene>
    <name evidence="2" type="ORF">W7K_04785</name>
</gene>
<accession>A0A0L8ADU6</accession>
<keyword evidence="1" id="KW-0812">Transmembrane</keyword>
<sequence length="202" mass="21844">MTPGNSFTTFAMSAGLFAGLLMLGAHTVRRLSAREPAGRHWLLRSLALLSPLCLLAGLATGMIGPHLTGRAEPAHLPGLWETSMVLILVGALTLPVLWRTLLQQRLGTPVNALPFFHASRTSLLVLFVLAVIYMKVARTAASELMPWLTSPGLWPAVARIAGQSMQIAMLAVVLTLSLMVARRAMTGFLRLLTGLFRRSPEL</sequence>
<organism evidence="2 3">
    <name type="scientific">Stenotrophomonas geniculata N1</name>
    <dbReference type="NCBI Taxonomy" id="1167641"/>
    <lineage>
        <taxon>Bacteria</taxon>
        <taxon>Pseudomonadati</taxon>
        <taxon>Pseudomonadota</taxon>
        <taxon>Gammaproteobacteria</taxon>
        <taxon>Lysobacterales</taxon>
        <taxon>Lysobacteraceae</taxon>
        <taxon>Stenotrophomonas</taxon>
    </lineage>
</organism>
<evidence type="ECO:0000313" key="3">
    <source>
        <dbReference type="Proteomes" id="UP000036890"/>
    </source>
</evidence>
<evidence type="ECO:0000256" key="1">
    <source>
        <dbReference type="SAM" id="Phobius"/>
    </source>
</evidence>
<dbReference type="OrthoDB" id="6054377at2"/>
<keyword evidence="1" id="KW-0472">Membrane</keyword>
<reference evidence="2 3" key="1">
    <citation type="journal article" date="2012" name="J. Bacteriol.">
        <title>Genome sequence of a novel nicotine-degrading strain, Pseudomonas geniculata N1.</title>
        <authorList>
            <person name="Tang H."/>
            <person name="Yu H."/>
            <person name="Tai C."/>
            <person name="Huang K."/>
            <person name="Liu Y."/>
            <person name="Wang L."/>
            <person name="Yao Y."/>
            <person name="Wu G."/>
            <person name="Xu P."/>
        </authorList>
    </citation>
    <scope>NUCLEOTIDE SEQUENCE [LARGE SCALE GENOMIC DNA]</scope>
    <source>
        <strain evidence="2 3">N1</strain>
    </source>
</reference>
<feature type="transmembrane region" description="Helical" evidence="1">
    <location>
        <begin position="46"/>
        <end position="64"/>
    </location>
</feature>
<dbReference type="AlphaFoldDB" id="A0A0L8ADU6"/>
<keyword evidence="1" id="KW-1133">Transmembrane helix</keyword>
<evidence type="ECO:0000313" key="2">
    <source>
        <dbReference type="EMBL" id="KOF00471.1"/>
    </source>
</evidence>
<dbReference type="Proteomes" id="UP000036890">
    <property type="component" value="Unassembled WGS sequence"/>
</dbReference>
<comment type="caution">
    <text evidence="2">The sequence shown here is derived from an EMBL/GenBank/DDBJ whole genome shotgun (WGS) entry which is preliminary data.</text>
</comment>
<feature type="transmembrane region" description="Helical" evidence="1">
    <location>
        <begin position="123"/>
        <end position="140"/>
    </location>
</feature>
<feature type="transmembrane region" description="Helical" evidence="1">
    <location>
        <begin position="84"/>
        <end position="102"/>
    </location>
</feature>